<dbReference type="InterPro" id="IPR009912">
    <property type="entry name" value="DUF1451"/>
</dbReference>
<evidence type="ECO:0000313" key="3">
    <source>
        <dbReference type="Proteomes" id="UP001161423"/>
    </source>
</evidence>
<reference evidence="2" key="2">
    <citation type="submission" date="2023-01" db="EMBL/GenBank/DDBJ databases">
        <title>Draft genome sequence of Methylophaga thalassica strain NBRC 102424.</title>
        <authorList>
            <person name="Sun Q."/>
            <person name="Mori K."/>
        </authorList>
    </citation>
    <scope>NUCLEOTIDE SEQUENCE</scope>
    <source>
        <strain evidence="2">NBRC 102424</strain>
    </source>
</reference>
<feature type="coiled-coil region" evidence="1">
    <location>
        <begin position="27"/>
        <end position="76"/>
    </location>
</feature>
<evidence type="ECO:0000313" key="2">
    <source>
        <dbReference type="EMBL" id="GLP98489.1"/>
    </source>
</evidence>
<accession>A0ABQ5TQB0</accession>
<keyword evidence="1" id="KW-0175">Coiled coil</keyword>
<evidence type="ECO:0008006" key="4">
    <source>
        <dbReference type="Google" id="ProtNLM"/>
    </source>
</evidence>
<gene>
    <name evidence="2" type="ORF">GCM10007891_03430</name>
</gene>
<comment type="caution">
    <text evidence="2">The sequence shown here is derived from an EMBL/GenBank/DDBJ whole genome shotgun (WGS) entry which is preliminary data.</text>
</comment>
<reference evidence="2" key="1">
    <citation type="journal article" date="2014" name="Int. J. Syst. Evol. Microbiol.">
        <title>Complete genome of a new Firmicutes species belonging to the dominant human colonic microbiota ('Ruminococcus bicirculans') reveals two chromosomes and a selective capacity to utilize plant glucans.</title>
        <authorList>
            <consortium name="NISC Comparative Sequencing Program"/>
            <person name="Wegmann U."/>
            <person name="Louis P."/>
            <person name="Goesmann A."/>
            <person name="Henrissat B."/>
            <person name="Duncan S.H."/>
            <person name="Flint H.J."/>
        </authorList>
    </citation>
    <scope>NUCLEOTIDE SEQUENCE</scope>
    <source>
        <strain evidence="2">NBRC 102424</strain>
    </source>
</reference>
<protein>
    <recommendedName>
        <fullName evidence="4">Zinc ribbon family protein</fullName>
    </recommendedName>
</protein>
<evidence type="ECO:0000256" key="1">
    <source>
        <dbReference type="SAM" id="Coils"/>
    </source>
</evidence>
<dbReference type="EMBL" id="BSND01000003">
    <property type="protein sequence ID" value="GLP98489.1"/>
    <property type="molecule type" value="Genomic_DNA"/>
</dbReference>
<dbReference type="Proteomes" id="UP001161423">
    <property type="component" value="Unassembled WGS sequence"/>
</dbReference>
<dbReference type="RefSeq" id="WP_284722218.1">
    <property type="nucleotide sequence ID" value="NZ_BSND01000003.1"/>
</dbReference>
<sequence>MSNLNADEKTWLKKYDELAKRFSAHYLASKERTMESMKKAMEKAREEIVSAKEFTVQQSEELKSFLQRDLEQTLNDFHQLSEDARNRLNFKKLEAGALRSIASVLENTGSALQEIGKKAKKAIVCHTGEITSAGTLTCEACGETLHFERTARVPPCPKCKKTSFTKSL</sequence>
<proteinExistence type="predicted"/>
<organism evidence="2 3">
    <name type="scientific">Methylophaga thalassica</name>
    <dbReference type="NCBI Taxonomy" id="40223"/>
    <lineage>
        <taxon>Bacteria</taxon>
        <taxon>Pseudomonadati</taxon>
        <taxon>Pseudomonadota</taxon>
        <taxon>Gammaproteobacteria</taxon>
        <taxon>Thiotrichales</taxon>
        <taxon>Piscirickettsiaceae</taxon>
        <taxon>Methylophaga</taxon>
    </lineage>
</organism>
<keyword evidence="3" id="KW-1185">Reference proteome</keyword>
<dbReference type="Pfam" id="PF07295">
    <property type="entry name" value="DUF1451"/>
    <property type="match status" value="1"/>
</dbReference>
<name>A0ABQ5TQB0_9GAMM</name>